<dbReference type="EMBL" id="PDKO01000002">
    <property type="protein sequence ID" value="RXJ64080.1"/>
    <property type="molecule type" value="Genomic_DNA"/>
</dbReference>
<dbReference type="SUPFAM" id="SSF53213">
    <property type="entry name" value="LigB-like"/>
    <property type="match status" value="1"/>
</dbReference>
<evidence type="ECO:0000256" key="3">
    <source>
        <dbReference type="ARBA" id="ARBA00022723"/>
    </source>
</evidence>
<feature type="domain" description="Extradiol ring-cleavage dioxygenase class III enzyme subunit B" evidence="6">
    <location>
        <begin position="5"/>
        <end position="241"/>
    </location>
</feature>
<dbReference type="OrthoDB" id="9790889at2"/>
<dbReference type="CDD" id="cd07363">
    <property type="entry name" value="45_DOPA_Dioxygenase"/>
    <property type="match status" value="1"/>
</dbReference>
<evidence type="ECO:0000256" key="5">
    <source>
        <dbReference type="ARBA" id="ARBA00023002"/>
    </source>
</evidence>
<keyword evidence="8" id="KW-1185">Reference proteome</keyword>
<dbReference type="RefSeq" id="WP_129081417.1">
    <property type="nucleotide sequence ID" value="NZ_CP041070.1"/>
</dbReference>
<proteinExistence type="inferred from homology"/>
<keyword evidence="5" id="KW-0560">Oxidoreductase</keyword>
<keyword evidence="7" id="KW-0223">Dioxygenase</keyword>
<dbReference type="STRING" id="877500.GCA_000935065_02870"/>
<sequence length="256" mass="29801">MLPSLYISHGSPYLMLMKNETTKFLEELSSKFEKPKFILVISAHWVTNNLKILYKQNPSLIYDFYNFPKELYELTYDAAGSLEMSDKIIELLNSHNIEIEKDMSRNGFDHGVWLPLRFMYPKAEIPVIQLSLPYTNVSDLYNIGNALQGLREDTLIIASGAMTHNLRDISWEEPNEIKRYAKDFRDWMVEKLENGKYRQLLNFSQEAPFVQHNHPTLEHLLPLFIALGSSKSKIGKSLHNVFMYGNQSMDTIIFKE</sequence>
<dbReference type="PANTHER" id="PTHR30096:SF0">
    <property type="entry name" value="4,5-DOPA DIOXYGENASE EXTRADIOL-LIKE PROTEIN"/>
    <property type="match status" value="1"/>
</dbReference>
<dbReference type="InterPro" id="IPR014436">
    <property type="entry name" value="Extradiol_dOase_DODA"/>
</dbReference>
<comment type="similarity">
    <text evidence="2">Belongs to the DODA-type extradiol aromatic ring-opening dioxygenase family.</text>
</comment>
<dbReference type="GO" id="GO:0008198">
    <property type="term" value="F:ferrous iron binding"/>
    <property type="evidence" value="ECO:0007669"/>
    <property type="project" value="InterPro"/>
</dbReference>
<evidence type="ECO:0000256" key="1">
    <source>
        <dbReference type="ARBA" id="ARBA00001947"/>
    </source>
</evidence>
<evidence type="ECO:0000256" key="2">
    <source>
        <dbReference type="ARBA" id="ARBA00007581"/>
    </source>
</evidence>
<organism evidence="7 8">
    <name type="scientific">Halarcobacter anaerophilus</name>
    <dbReference type="NCBI Taxonomy" id="877500"/>
    <lineage>
        <taxon>Bacteria</taxon>
        <taxon>Pseudomonadati</taxon>
        <taxon>Campylobacterota</taxon>
        <taxon>Epsilonproteobacteria</taxon>
        <taxon>Campylobacterales</taxon>
        <taxon>Arcobacteraceae</taxon>
        <taxon>Halarcobacter</taxon>
    </lineage>
</organism>
<protein>
    <submittedName>
        <fullName evidence="7">Dioxygenase</fullName>
    </submittedName>
</protein>
<name>A0A4Q0Y1W4_9BACT</name>
<accession>A0A4Q0Y1W4</accession>
<evidence type="ECO:0000313" key="8">
    <source>
        <dbReference type="Proteomes" id="UP000290191"/>
    </source>
</evidence>
<dbReference type="PIRSF" id="PIRSF006157">
    <property type="entry name" value="Doxgns_DODA"/>
    <property type="match status" value="1"/>
</dbReference>
<dbReference type="AlphaFoldDB" id="A0A4Q0Y1W4"/>
<dbReference type="Gene3D" id="3.40.830.10">
    <property type="entry name" value="LigB-like"/>
    <property type="match status" value="1"/>
</dbReference>
<keyword evidence="3" id="KW-0479">Metal-binding</keyword>
<evidence type="ECO:0000313" key="7">
    <source>
        <dbReference type="EMBL" id="RXJ64080.1"/>
    </source>
</evidence>
<keyword evidence="4" id="KW-0862">Zinc</keyword>
<dbReference type="Proteomes" id="UP000290191">
    <property type="component" value="Unassembled WGS sequence"/>
</dbReference>
<dbReference type="Pfam" id="PF02900">
    <property type="entry name" value="LigB"/>
    <property type="match status" value="1"/>
</dbReference>
<dbReference type="GO" id="GO:0016702">
    <property type="term" value="F:oxidoreductase activity, acting on single donors with incorporation of molecular oxygen, incorporation of two atoms of oxygen"/>
    <property type="evidence" value="ECO:0007669"/>
    <property type="project" value="UniProtKB-ARBA"/>
</dbReference>
<evidence type="ECO:0000259" key="6">
    <source>
        <dbReference type="Pfam" id="PF02900"/>
    </source>
</evidence>
<reference evidence="7 8" key="1">
    <citation type="submission" date="2017-10" db="EMBL/GenBank/DDBJ databases">
        <title>Genomics of the genus Arcobacter.</title>
        <authorList>
            <person name="Perez-Cataluna A."/>
            <person name="Figueras M.J."/>
        </authorList>
    </citation>
    <scope>NUCLEOTIDE SEQUENCE [LARGE SCALE GENOMIC DNA]</scope>
    <source>
        <strain evidence="7 8">DSM 24636</strain>
    </source>
</reference>
<dbReference type="PANTHER" id="PTHR30096">
    <property type="entry name" value="4,5-DOPA DIOXYGENASE EXTRADIOL-LIKE PROTEIN"/>
    <property type="match status" value="1"/>
</dbReference>
<gene>
    <name evidence="7" type="ORF">CRV06_03835</name>
</gene>
<comment type="cofactor">
    <cofactor evidence="1">
        <name>Zn(2+)</name>
        <dbReference type="ChEBI" id="CHEBI:29105"/>
    </cofactor>
</comment>
<comment type="caution">
    <text evidence="7">The sequence shown here is derived from an EMBL/GenBank/DDBJ whole genome shotgun (WGS) entry which is preliminary data.</text>
</comment>
<dbReference type="InterPro" id="IPR004183">
    <property type="entry name" value="Xdiol_dOase_suB"/>
</dbReference>
<dbReference type="GO" id="GO:0008270">
    <property type="term" value="F:zinc ion binding"/>
    <property type="evidence" value="ECO:0007669"/>
    <property type="project" value="InterPro"/>
</dbReference>
<evidence type="ECO:0000256" key="4">
    <source>
        <dbReference type="ARBA" id="ARBA00022833"/>
    </source>
</evidence>